<feature type="region of interest" description="Disordered" evidence="1">
    <location>
        <begin position="49"/>
        <end position="69"/>
    </location>
</feature>
<sequence length="148" mass="16032">MNPDYLPPLGACLRKLGEYATRHDVNDSTLAEISADLDQARALVAGARGQQRANRCTRHPGSPVDPSATNGCLFCGNQQRRPAAEIPSDLTPAEVLAYLDEHGHQAAVDRYGGRALARALSISQHPSNTRLIRQADEPDHRDEGETTP</sequence>
<keyword evidence="3" id="KW-1185">Reference proteome</keyword>
<feature type="compositionally biased region" description="Basic and acidic residues" evidence="1">
    <location>
        <begin position="133"/>
        <end position="148"/>
    </location>
</feature>
<evidence type="ECO:0000313" key="2">
    <source>
        <dbReference type="EMBL" id="GGZ23784.1"/>
    </source>
</evidence>
<feature type="region of interest" description="Disordered" evidence="1">
    <location>
        <begin position="125"/>
        <end position="148"/>
    </location>
</feature>
<evidence type="ECO:0000256" key="1">
    <source>
        <dbReference type="SAM" id="MobiDB-lite"/>
    </source>
</evidence>
<comment type="caution">
    <text evidence="2">The sequence shown here is derived from an EMBL/GenBank/DDBJ whole genome shotgun (WGS) entry which is preliminary data.</text>
</comment>
<reference evidence="2" key="1">
    <citation type="journal article" date="2014" name="Int. J. Syst. Evol. Microbiol.">
        <title>Complete genome sequence of Corynebacterium casei LMG S-19264T (=DSM 44701T), isolated from a smear-ripened cheese.</title>
        <authorList>
            <consortium name="US DOE Joint Genome Institute (JGI-PGF)"/>
            <person name="Walter F."/>
            <person name="Albersmeier A."/>
            <person name="Kalinowski J."/>
            <person name="Ruckert C."/>
        </authorList>
    </citation>
    <scope>NUCLEOTIDE SEQUENCE</scope>
    <source>
        <strain evidence="2">JCM 4988</strain>
    </source>
</reference>
<dbReference type="AlphaFoldDB" id="A0A918PWU8"/>
<accession>A0A918PWU8</accession>
<proteinExistence type="predicted"/>
<organism evidence="2 3">
    <name type="scientific">Streptomyces inusitatus</name>
    <dbReference type="NCBI Taxonomy" id="68221"/>
    <lineage>
        <taxon>Bacteria</taxon>
        <taxon>Bacillati</taxon>
        <taxon>Actinomycetota</taxon>
        <taxon>Actinomycetes</taxon>
        <taxon>Kitasatosporales</taxon>
        <taxon>Streptomycetaceae</taxon>
        <taxon>Streptomyces</taxon>
    </lineage>
</organism>
<dbReference type="RefSeq" id="WP_190122245.1">
    <property type="nucleotide sequence ID" value="NZ_BMWG01000003.1"/>
</dbReference>
<gene>
    <name evidence="2" type="ORF">GCM10010387_16270</name>
</gene>
<protein>
    <submittedName>
        <fullName evidence="2">Uncharacterized protein</fullName>
    </submittedName>
</protein>
<dbReference type="Proteomes" id="UP000630936">
    <property type="component" value="Unassembled WGS sequence"/>
</dbReference>
<name>A0A918PWU8_9ACTN</name>
<reference evidence="2" key="2">
    <citation type="submission" date="2020-09" db="EMBL/GenBank/DDBJ databases">
        <authorList>
            <person name="Sun Q."/>
            <person name="Ohkuma M."/>
        </authorList>
    </citation>
    <scope>NUCLEOTIDE SEQUENCE</scope>
    <source>
        <strain evidence="2">JCM 4988</strain>
    </source>
</reference>
<dbReference type="EMBL" id="BMWG01000003">
    <property type="protein sequence ID" value="GGZ23784.1"/>
    <property type="molecule type" value="Genomic_DNA"/>
</dbReference>
<evidence type="ECO:0000313" key="3">
    <source>
        <dbReference type="Proteomes" id="UP000630936"/>
    </source>
</evidence>